<proteinExistence type="predicted"/>
<keyword evidence="2" id="KW-1185">Reference proteome</keyword>
<evidence type="ECO:0000313" key="1">
    <source>
        <dbReference type="EMBL" id="KFL29427.1"/>
    </source>
</evidence>
<dbReference type="Proteomes" id="UP000028981">
    <property type="component" value="Unassembled WGS sequence"/>
</dbReference>
<evidence type="ECO:0000313" key="2">
    <source>
        <dbReference type="Proteomes" id="UP000028981"/>
    </source>
</evidence>
<name>A0A087LXS4_9HYPH</name>
<reference evidence="1 2" key="1">
    <citation type="submission" date="2014-08" db="EMBL/GenBank/DDBJ databases">
        <authorList>
            <person name="Hassan Y.I."/>
            <person name="Lepp D."/>
            <person name="Zhou T."/>
        </authorList>
    </citation>
    <scope>NUCLEOTIDE SEQUENCE [LARGE SCALE GENOMIC DNA]</scope>
    <source>
        <strain evidence="1 2">IFO13584</strain>
    </source>
</reference>
<dbReference type="OrthoDB" id="9760333at2"/>
<dbReference type="RefSeq" id="WP_035086437.1">
    <property type="nucleotide sequence ID" value="NZ_JQGC01000026.1"/>
</dbReference>
<gene>
    <name evidence="1" type="ORF">JP75_20950</name>
</gene>
<dbReference type="AlphaFoldDB" id="A0A087LXS4"/>
<sequence>MDGLIIASVFNLSRNGVAAPDPVTWWKSAPVERSMCRAPKSKVSLTAIPLLSVAPTYLVAEVVASSDAALIGKTPVQISTLSASLGLDYDDGEACWADLVPYGGDHIGDERRVDDDQDGSAVQDLCHERMAADEIADQRRSICPR</sequence>
<organism evidence="1 2">
    <name type="scientific">Devosia riboflavina</name>
    <dbReference type="NCBI Taxonomy" id="46914"/>
    <lineage>
        <taxon>Bacteria</taxon>
        <taxon>Pseudomonadati</taxon>
        <taxon>Pseudomonadota</taxon>
        <taxon>Alphaproteobacteria</taxon>
        <taxon>Hyphomicrobiales</taxon>
        <taxon>Devosiaceae</taxon>
        <taxon>Devosia</taxon>
    </lineage>
</organism>
<protein>
    <submittedName>
        <fullName evidence="1">Uncharacterized protein</fullName>
    </submittedName>
</protein>
<accession>A0A087LXS4</accession>
<dbReference type="EMBL" id="JQGC01000026">
    <property type="protein sequence ID" value="KFL29427.1"/>
    <property type="molecule type" value="Genomic_DNA"/>
</dbReference>
<comment type="caution">
    <text evidence="1">The sequence shown here is derived from an EMBL/GenBank/DDBJ whole genome shotgun (WGS) entry which is preliminary data.</text>
</comment>